<comment type="subcellular location">
    <subcellularLocation>
        <location evidence="1">Membrane</location>
        <topology evidence="1">Multi-pass membrane protein</topology>
    </subcellularLocation>
</comment>
<dbReference type="InterPro" id="IPR000292">
    <property type="entry name" value="For/NO2_transpt"/>
</dbReference>
<name>A0A0K1W2V7_9MOLU</name>
<dbReference type="PANTHER" id="PTHR30520:SF6">
    <property type="entry name" value="FORMATE_NITRATE FAMILY TRANSPORTER (EUROFUNG)"/>
    <property type="match status" value="1"/>
</dbReference>
<evidence type="ECO:0000313" key="7">
    <source>
        <dbReference type="EMBL" id="AKX34511.1"/>
    </source>
</evidence>
<feature type="transmembrane region" description="Helical" evidence="6">
    <location>
        <begin position="223"/>
        <end position="242"/>
    </location>
</feature>
<feature type="transmembrane region" description="Helical" evidence="6">
    <location>
        <begin position="125"/>
        <end position="150"/>
    </location>
</feature>
<dbReference type="GO" id="GO:0005886">
    <property type="term" value="C:plasma membrane"/>
    <property type="evidence" value="ECO:0007669"/>
    <property type="project" value="TreeGrafter"/>
</dbReference>
<keyword evidence="2 6" id="KW-0812">Transmembrane</keyword>
<feature type="transmembrane region" description="Helical" evidence="6">
    <location>
        <begin position="83"/>
        <end position="105"/>
    </location>
</feature>
<keyword evidence="8" id="KW-1185">Reference proteome</keyword>
<proteinExistence type="inferred from homology"/>
<feature type="transmembrane region" description="Helical" evidence="6">
    <location>
        <begin position="180"/>
        <end position="202"/>
    </location>
</feature>
<feature type="transmembrane region" description="Helical" evidence="6">
    <location>
        <begin position="53"/>
        <end position="77"/>
    </location>
</feature>
<evidence type="ECO:0000256" key="6">
    <source>
        <dbReference type="SAM" id="Phobius"/>
    </source>
</evidence>
<dbReference type="Gene3D" id="1.20.1080.10">
    <property type="entry name" value="Glycerol uptake facilitator protein"/>
    <property type="match status" value="1"/>
</dbReference>
<evidence type="ECO:0000313" key="8">
    <source>
        <dbReference type="Proteomes" id="UP000067476"/>
    </source>
</evidence>
<dbReference type="AlphaFoldDB" id="A0A0K1W2V7"/>
<dbReference type="InterPro" id="IPR023271">
    <property type="entry name" value="Aquaporin-like"/>
</dbReference>
<evidence type="ECO:0000256" key="4">
    <source>
        <dbReference type="ARBA" id="ARBA00023136"/>
    </source>
</evidence>
<keyword evidence="4 6" id="KW-0472">Membrane</keyword>
<dbReference type="EMBL" id="CP012357">
    <property type="protein sequence ID" value="AKX34511.1"/>
    <property type="molecule type" value="Genomic_DNA"/>
</dbReference>
<dbReference type="Pfam" id="PF01226">
    <property type="entry name" value="Form_Nir_trans"/>
    <property type="match status" value="1"/>
</dbReference>
<dbReference type="PANTHER" id="PTHR30520">
    <property type="entry name" value="FORMATE TRANSPORTER-RELATED"/>
    <property type="match status" value="1"/>
</dbReference>
<dbReference type="STRING" id="216942.SLITO_v1c08970"/>
<feature type="transmembrane region" description="Helical" evidence="6">
    <location>
        <begin position="273"/>
        <end position="306"/>
    </location>
</feature>
<dbReference type="PATRIC" id="fig|216942.3.peg.913"/>
<dbReference type="OrthoDB" id="391622at2"/>
<dbReference type="RefSeq" id="WP_075058597.1">
    <property type="nucleotide sequence ID" value="NZ_CP012357.1"/>
</dbReference>
<gene>
    <name evidence="7" type="primary">focA</name>
    <name evidence="7" type="ORF">SLITO_v1c08970</name>
</gene>
<evidence type="ECO:0000256" key="1">
    <source>
        <dbReference type="ARBA" id="ARBA00004141"/>
    </source>
</evidence>
<dbReference type="KEGG" id="sll:SLITO_v1c08970"/>
<reference evidence="7 8" key="1">
    <citation type="journal article" date="2015" name="Genome Announc.">
        <title>Complete Genome Sequence of Spiroplasma litorale TN-1T (DSM 21781), a Bacterium Isolated from a Green-Eyed Horsefly (Tabanus nigrovittatus).</title>
        <authorList>
            <person name="Lo W.S."/>
            <person name="Lai Y.C."/>
            <person name="Lien Y.W."/>
            <person name="Wang T.H."/>
            <person name="Kuo C.H."/>
        </authorList>
    </citation>
    <scope>NUCLEOTIDE SEQUENCE [LARGE SCALE GENOMIC DNA]</scope>
    <source>
        <strain evidence="7 8">TN-1</strain>
    </source>
</reference>
<keyword evidence="3 6" id="KW-1133">Transmembrane helix</keyword>
<accession>A0A0K1W2V7</accession>
<evidence type="ECO:0000256" key="2">
    <source>
        <dbReference type="ARBA" id="ARBA00022692"/>
    </source>
</evidence>
<dbReference type="GO" id="GO:0015499">
    <property type="term" value="F:formate transmembrane transporter activity"/>
    <property type="evidence" value="ECO:0007669"/>
    <property type="project" value="TreeGrafter"/>
</dbReference>
<evidence type="ECO:0000256" key="5">
    <source>
        <dbReference type="ARBA" id="ARBA00049660"/>
    </source>
</evidence>
<dbReference type="Proteomes" id="UP000067476">
    <property type="component" value="Chromosome"/>
</dbReference>
<protein>
    <submittedName>
        <fullName evidence="7">Formate/nitrite transporter</fullName>
    </submittedName>
</protein>
<organism evidence="7 8">
    <name type="scientific">Spiroplasma litorale</name>
    <dbReference type="NCBI Taxonomy" id="216942"/>
    <lineage>
        <taxon>Bacteria</taxon>
        <taxon>Bacillati</taxon>
        <taxon>Mycoplasmatota</taxon>
        <taxon>Mollicutes</taxon>
        <taxon>Entomoplasmatales</taxon>
        <taxon>Spiroplasmataceae</taxon>
        <taxon>Spiroplasma</taxon>
    </lineage>
</organism>
<sequence length="350" mass="38343">MSDKIDKLEMEIKELKNYDYSLLDGEHSFMLCGTLGGFKASIKKIQYTMIKQILLGLMSGVIIGFGYVACITAMHGLPENLEALVLGAIFPGCIILITFLGGALFTSHSLATIPMFKGCVSGREYIKAIFSVLIGNFLGTLIFALAYVAAGAFHNTDPDSIAEKIYTTGVHKLYGVGDQIMGTLVLGTVLLTILHSFFSGILCNLAVSSTLPLTSATKSPTSAILLLIFPILYFAIGGFQHGPANSFFMWMMLLECIFKQDWAGTNPKVSPEFIHVLIFFGLSTIPTLLGNWVGGSFLMAGILHAINKKYTDLLFKQLRLERLAKVIKITKKSVVQLEQKKVHKQINNKN</sequence>
<evidence type="ECO:0000256" key="3">
    <source>
        <dbReference type="ARBA" id="ARBA00022989"/>
    </source>
</evidence>
<comment type="similarity">
    <text evidence="5">Belongs to the FNT transporter (TC 1.A.16) family.</text>
</comment>